<evidence type="ECO:0000256" key="7">
    <source>
        <dbReference type="ARBA" id="ARBA00023224"/>
    </source>
</evidence>
<evidence type="ECO:0000256" key="6">
    <source>
        <dbReference type="ARBA" id="ARBA00023136"/>
    </source>
</evidence>
<comment type="subcellular location">
    <subcellularLocation>
        <location evidence="1">Cell membrane</location>
        <topology evidence="1">Multi-pass membrane protein</topology>
    </subcellularLocation>
</comment>
<organism evidence="10 11">
    <name type="scientific">Sus scrofa</name>
    <name type="common">Pig</name>
    <dbReference type="NCBI Taxonomy" id="9823"/>
    <lineage>
        <taxon>Eukaryota</taxon>
        <taxon>Metazoa</taxon>
        <taxon>Chordata</taxon>
        <taxon>Craniata</taxon>
        <taxon>Vertebrata</taxon>
        <taxon>Euteleostomi</taxon>
        <taxon>Mammalia</taxon>
        <taxon>Eutheria</taxon>
        <taxon>Laurasiatheria</taxon>
        <taxon>Artiodactyla</taxon>
        <taxon>Suina</taxon>
        <taxon>Suidae</taxon>
        <taxon>Sus</taxon>
    </lineage>
</organism>
<protein>
    <recommendedName>
        <fullName evidence="9">G-protein coupled receptors family 1 profile domain-containing protein</fullName>
    </recommendedName>
</protein>
<feature type="domain" description="G-protein coupled receptors family 1 profile" evidence="9">
    <location>
        <begin position="1"/>
        <end position="197"/>
    </location>
</feature>
<keyword evidence="4 8" id="KW-0812">Transmembrane</keyword>
<dbReference type="GO" id="GO:0005886">
    <property type="term" value="C:plasma membrane"/>
    <property type="evidence" value="ECO:0007669"/>
    <property type="project" value="UniProtKB-SubCell"/>
</dbReference>
<evidence type="ECO:0000256" key="4">
    <source>
        <dbReference type="ARBA" id="ARBA00022692"/>
    </source>
</evidence>
<reference evidence="10" key="1">
    <citation type="submission" date="2025-08" db="UniProtKB">
        <authorList>
            <consortium name="Ensembl"/>
        </authorList>
    </citation>
    <scope>IDENTIFICATION</scope>
</reference>
<dbReference type="Pfam" id="PF13853">
    <property type="entry name" value="7tm_4"/>
    <property type="match status" value="1"/>
</dbReference>
<evidence type="ECO:0000259" key="9">
    <source>
        <dbReference type="PROSITE" id="PS50262"/>
    </source>
</evidence>
<name>A0A8D1FIT1_PIG</name>
<evidence type="ECO:0000256" key="1">
    <source>
        <dbReference type="ARBA" id="ARBA00004651"/>
    </source>
</evidence>
<sequence>MSVTLPRILVNIWTQDRSISTLACATQMCFFLILGATESFFLAVMAYDHYLAICNPLHYLLVMNHKMCIQLAVGSWISRIPVQIGQMCQIFSLHFCHSNQINHFCWDIPQILKLTWDIPQILKLTCGDTSVHALSVYVVALLFGAIPFMLIFATYSKIISTILRLPSARGQDKAFSTCSSHLLVVLFFFLALLALHMSGPNPVILQELINCFICFTSS</sequence>
<evidence type="ECO:0000256" key="8">
    <source>
        <dbReference type="SAM" id="Phobius"/>
    </source>
</evidence>
<dbReference type="PROSITE" id="PS50262">
    <property type="entry name" value="G_PROTEIN_RECEP_F1_2"/>
    <property type="match status" value="1"/>
</dbReference>
<dbReference type="PANTHER" id="PTHR26453">
    <property type="entry name" value="OLFACTORY RECEPTOR"/>
    <property type="match status" value="1"/>
</dbReference>
<keyword evidence="5 8" id="KW-1133">Transmembrane helix</keyword>
<dbReference type="PRINTS" id="PR00245">
    <property type="entry name" value="OLFACTORYR"/>
</dbReference>
<evidence type="ECO:0000313" key="10">
    <source>
        <dbReference type="Ensembl" id="ENSSSCP00040038370.1"/>
    </source>
</evidence>
<feature type="transmembrane region" description="Helical" evidence="8">
    <location>
        <begin position="174"/>
        <end position="195"/>
    </location>
</feature>
<dbReference type="Ensembl" id="ENSSSCT00040087355.1">
    <property type="protein sequence ID" value="ENSSSCP00040038370.1"/>
    <property type="gene ID" value="ENSSSCG00040064020.1"/>
</dbReference>
<dbReference type="GO" id="GO:0007186">
    <property type="term" value="P:G protein-coupled receptor signaling pathway"/>
    <property type="evidence" value="ECO:0007669"/>
    <property type="project" value="InterPro"/>
</dbReference>
<dbReference type="SUPFAM" id="SSF81321">
    <property type="entry name" value="Family A G protein-coupled receptor-like"/>
    <property type="match status" value="1"/>
</dbReference>
<keyword evidence="7" id="KW-0807">Transducer</keyword>
<dbReference type="Proteomes" id="UP000694722">
    <property type="component" value="Unplaced"/>
</dbReference>
<evidence type="ECO:0000256" key="5">
    <source>
        <dbReference type="ARBA" id="ARBA00022989"/>
    </source>
</evidence>
<accession>A0A8D1FIT1</accession>
<dbReference type="GO" id="GO:0004984">
    <property type="term" value="F:olfactory receptor activity"/>
    <property type="evidence" value="ECO:0007669"/>
    <property type="project" value="InterPro"/>
</dbReference>
<evidence type="ECO:0000256" key="3">
    <source>
        <dbReference type="ARBA" id="ARBA00022606"/>
    </source>
</evidence>
<keyword evidence="2" id="KW-1003">Cell membrane</keyword>
<dbReference type="AlphaFoldDB" id="A0A8D1FIT1"/>
<evidence type="ECO:0000256" key="2">
    <source>
        <dbReference type="ARBA" id="ARBA00022475"/>
    </source>
</evidence>
<feature type="transmembrane region" description="Helical" evidence="8">
    <location>
        <begin position="134"/>
        <end position="153"/>
    </location>
</feature>
<keyword evidence="3" id="KW-0716">Sensory transduction</keyword>
<feature type="transmembrane region" description="Helical" evidence="8">
    <location>
        <begin position="21"/>
        <end position="47"/>
    </location>
</feature>
<proteinExistence type="predicted"/>
<dbReference type="Gene3D" id="1.20.1070.10">
    <property type="entry name" value="Rhodopsin 7-helix transmembrane proteins"/>
    <property type="match status" value="1"/>
</dbReference>
<evidence type="ECO:0000313" key="11">
    <source>
        <dbReference type="Proteomes" id="UP000694722"/>
    </source>
</evidence>
<keyword evidence="6 8" id="KW-0472">Membrane</keyword>
<dbReference type="InterPro" id="IPR000725">
    <property type="entry name" value="Olfact_rcpt"/>
</dbReference>
<dbReference type="InterPro" id="IPR017452">
    <property type="entry name" value="GPCR_Rhodpsn_7TM"/>
</dbReference>